<organism evidence="3 4">
    <name type="scientific">Megaselia scalaris</name>
    <name type="common">Humpbacked fly</name>
    <name type="synonym">Phora scalaris</name>
    <dbReference type="NCBI Taxonomy" id="36166"/>
    <lineage>
        <taxon>Eukaryota</taxon>
        <taxon>Metazoa</taxon>
        <taxon>Ecdysozoa</taxon>
        <taxon>Arthropoda</taxon>
        <taxon>Hexapoda</taxon>
        <taxon>Insecta</taxon>
        <taxon>Pterygota</taxon>
        <taxon>Neoptera</taxon>
        <taxon>Endopterygota</taxon>
        <taxon>Diptera</taxon>
        <taxon>Brachycera</taxon>
        <taxon>Muscomorpha</taxon>
        <taxon>Platypezoidea</taxon>
        <taxon>Phoridae</taxon>
        <taxon>Megaseliini</taxon>
        <taxon>Megaselia</taxon>
    </lineage>
</organism>
<feature type="repeat" description="RCC1" evidence="2">
    <location>
        <begin position="27"/>
        <end position="78"/>
    </location>
</feature>
<dbReference type="InterPro" id="IPR051210">
    <property type="entry name" value="Ub_ligase/GEF_domain"/>
</dbReference>
<dbReference type="PANTHER" id="PTHR22870:SF408">
    <property type="entry name" value="OS09G0560450 PROTEIN"/>
    <property type="match status" value="1"/>
</dbReference>
<accession>T1GX65</accession>
<dbReference type="Proteomes" id="UP000015102">
    <property type="component" value="Unassembled WGS sequence"/>
</dbReference>
<protein>
    <submittedName>
        <fullName evidence="3">Uncharacterized protein</fullName>
    </submittedName>
</protein>
<dbReference type="HOGENOM" id="CLU_1679947_0_0_1"/>
<dbReference type="SUPFAM" id="SSF50985">
    <property type="entry name" value="RCC1/BLIP-II"/>
    <property type="match status" value="1"/>
</dbReference>
<dbReference type="EMBL" id="CAQQ02380055">
    <property type="status" value="NOT_ANNOTATED_CDS"/>
    <property type="molecule type" value="Genomic_DNA"/>
</dbReference>
<evidence type="ECO:0000256" key="1">
    <source>
        <dbReference type="ARBA" id="ARBA00022737"/>
    </source>
</evidence>
<evidence type="ECO:0000313" key="4">
    <source>
        <dbReference type="Proteomes" id="UP000015102"/>
    </source>
</evidence>
<keyword evidence="1" id="KW-0677">Repeat</keyword>
<dbReference type="PROSITE" id="PS50012">
    <property type="entry name" value="RCC1_3"/>
    <property type="match status" value="1"/>
</dbReference>
<dbReference type="EnsemblMetazoa" id="MESCA008407-RA">
    <property type="protein sequence ID" value="MESCA008407-PA"/>
    <property type="gene ID" value="MESCA008407"/>
</dbReference>
<dbReference type="Pfam" id="PF00415">
    <property type="entry name" value="RCC1"/>
    <property type="match status" value="1"/>
</dbReference>
<sequence length="157" mass="17663">MLLTSFDNKHITHFECGQYHNAAVANGQLYTWGWGVFGQLGNGTIENSFLPEVVNFFDDKKISQLALGHNHTMVLCVDKNELTSLYVFGSNHFGQLGINDPFGEHMVNKSLVPVKLYLPSNADLNITMINTKFFSNLVVDKKNNLYTWGTSPHALHF</sequence>
<keyword evidence="4" id="KW-1185">Reference proteome</keyword>
<reference evidence="3" key="2">
    <citation type="submission" date="2015-06" db="UniProtKB">
        <authorList>
            <consortium name="EnsemblMetazoa"/>
        </authorList>
    </citation>
    <scope>IDENTIFICATION</scope>
</reference>
<evidence type="ECO:0000256" key="2">
    <source>
        <dbReference type="PROSITE-ProRule" id="PRU00235"/>
    </source>
</evidence>
<dbReference type="PANTHER" id="PTHR22870">
    <property type="entry name" value="REGULATOR OF CHROMOSOME CONDENSATION"/>
    <property type="match status" value="1"/>
</dbReference>
<name>T1GX65_MEGSC</name>
<dbReference type="Gene3D" id="2.130.10.30">
    <property type="entry name" value="Regulator of chromosome condensation 1/beta-lactamase-inhibitor protein II"/>
    <property type="match status" value="1"/>
</dbReference>
<dbReference type="STRING" id="36166.T1GX65"/>
<dbReference type="EMBL" id="CAQQ02380054">
    <property type="status" value="NOT_ANNOTATED_CDS"/>
    <property type="molecule type" value="Genomic_DNA"/>
</dbReference>
<dbReference type="InterPro" id="IPR009091">
    <property type="entry name" value="RCC1/BLIP-II"/>
</dbReference>
<evidence type="ECO:0000313" key="3">
    <source>
        <dbReference type="EnsemblMetazoa" id="MESCA008407-PA"/>
    </source>
</evidence>
<reference evidence="4" key="1">
    <citation type="submission" date="2013-02" db="EMBL/GenBank/DDBJ databases">
        <authorList>
            <person name="Hughes D."/>
        </authorList>
    </citation>
    <scope>NUCLEOTIDE SEQUENCE</scope>
    <source>
        <strain>Durham</strain>
        <strain evidence="4">NC isolate 2 -- Noor lab</strain>
    </source>
</reference>
<proteinExistence type="predicted"/>
<dbReference type="AlphaFoldDB" id="T1GX65"/>
<dbReference type="InterPro" id="IPR000408">
    <property type="entry name" value="Reg_chr_condens"/>
</dbReference>